<feature type="transmembrane region" description="Helical" evidence="7">
    <location>
        <begin position="283"/>
        <end position="308"/>
    </location>
</feature>
<evidence type="ECO:0000313" key="10">
    <source>
        <dbReference type="Proteomes" id="UP000322873"/>
    </source>
</evidence>
<dbReference type="VEuPathDB" id="FungiDB:MFRU_001g01090"/>
<evidence type="ECO:0000256" key="5">
    <source>
        <dbReference type="ARBA" id="ARBA00023136"/>
    </source>
</evidence>
<feature type="transmembrane region" description="Helical" evidence="7">
    <location>
        <begin position="347"/>
        <end position="367"/>
    </location>
</feature>
<dbReference type="GO" id="GO:0005886">
    <property type="term" value="C:plasma membrane"/>
    <property type="evidence" value="ECO:0007669"/>
    <property type="project" value="TreeGrafter"/>
</dbReference>
<proteinExistence type="predicted"/>
<evidence type="ECO:0000256" key="3">
    <source>
        <dbReference type="ARBA" id="ARBA00022692"/>
    </source>
</evidence>
<sequence>MQTQSTCYLLPGSSQSASSLSTLGATSQPSGKPSVDSNLTDASSGPLGQIDAGHPDKPKDKFSKLQRRVVVSLIAVTALFSPLSAFVYCPSMDHIAQQLQVNMELMNFTMAVYMLASGIGAAISFGLADRVGRRPVYLFAMSTYLFTNMFLGIQRNFIAMLILRMLQSIGSSVCALMGPTIIAEIATRTQRSKYHAIIAVGPALCPSLGPVIGSIIAHQLVRMVDHDYEIVSRIHNFPPNIPPPELVKYPIEKARLRGMHIMVAMSALGVTVYGWSLERKWHVSVPLVCEFFVGTFMNFIFSICSLLIMDITPGASFTALAALVMIRSSFAGAGLAVIEILLKNLGIGWTFSIFAGACAACMGLVWMEMRWGLQWREQQEKDKQAQKAETELEANPELESHCDANESAGVIIAS</sequence>
<dbReference type="AlphaFoldDB" id="A0A5M9K1S4"/>
<dbReference type="EMBL" id="VICG01000003">
    <property type="protein sequence ID" value="KAA8574086.1"/>
    <property type="molecule type" value="Genomic_DNA"/>
</dbReference>
<feature type="compositionally biased region" description="Low complexity" evidence="6">
    <location>
        <begin position="12"/>
        <end position="28"/>
    </location>
</feature>
<feature type="transmembrane region" description="Helical" evidence="7">
    <location>
        <begin position="258"/>
        <end position="277"/>
    </location>
</feature>
<evidence type="ECO:0000256" key="4">
    <source>
        <dbReference type="ARBA" id="ARBA00022989"/>
    </source>
</evidence>
<feature type="transmembrane region" description="Helical" evidence="7">
    <location>
        <begin position="108"/>
        <end position="128"/>
    </location>
</feature>
<evidence type="ECO:0000259" key="8">
    <source>
        <dbReference type="PROSITE" id="PS50850"/>
    </source>
</evidence>
<feature type="compositionally biased region" description="Polar residues" evidence="6">
    <location>
        <begin position="29"/>
        <end position="43"/>
    </location>
</feature>
<comment type="subcellular location">
    <subcellularLocation>
        <location evidence="1">Membrane</location>
        <topology evidence="1">Multi-pass membrane protein</topology>
    </subcellularLocation>
</comment>
<gene>
    <name evidence="9" type="ORF">EYC84_005610</name>
</gene>
<keyword evidence="4 7" id="KW-1133">Transmembrane helix</keyword>
<comment type="caution">
    <text evidence="9">The sequence shown here is derived from an EMBL/GenBank/DDBJ whole genome shotgun (WGS) entry which is preliminary data.</text>
</comment>
<feature type="transmembrane region" description="Helical" evidence="7">
    <location>
        <begin position="165"/>
        <end position="186"/>
    </location>
</feature>
<feature type="domain" description="Major facilitator superfamily (MFS) profile" evidence="8">
    <location>
        <begin position="70"/>
        <end position="414"/>
    </location>
</feature>
<dbReference type="Gene3D" id="1.20.1250.20">
    <property type="entry name" value="MFS general substrate transporter like domains"/>
    <property type="match status" value="1"/>
</dbReference>
<feature type="transmembrane region" description="Helical" evidence="7">
    <location>
        <begin position="69"/>
        <end position="88"/>
    </location>
</feature>
<dbReference type="PANTHER" id="PTHR23502">
    <property type="entry name" value="MAJOR FACILITATOR SUPERFAMILY"/>
    <property type="match status" value="1"/>
</dbReference>
<dbReference type="Gene3D" id="1.20.1720.10">
    <property type="entry name" value="Multidrug resistance protein D"/>
    <property type="match status" value="1"/>
</dbReference>
<keyword evidence="3 7" id="KW-0812">Transmembrane</keyword>
<evidence type="ECO:0000313" key="9">
    <source>
        <dbReference type="EMBL" id="KAA8574086.1"/>
    </source>
</evidence>
<dbReference type="PROSITE" id="PS50850">
    <property type="entry name" value="MFS"/>
    <property type="match status" value="1"/>
</dbReference>
<feature type="region of interest" description="Disordered" evidence="6">
    <location>
        <begin position="1"/>
        <end position="59"/>
    </location>
</feature>
<keyword evidence="10" id="KW-1185">Reference proteome</keyword>
<dbReference type="VEuPathDB" id="FungiDB:MFRU_003g01070"/>
<organism evidence="9 10">
    <name type="scientific">Monilinia fructicola</name>
    <name type="common">Brown rot fungus</name>
    <name type="synonym">Ciboria fructicola</name>
    <dbReference type="NCBI Taxonomy" id="38448"/>
    <lineage>
        <taxon>Eukaryota</taxon>
        <taxon>Fungi</taxon>
        <taxon>Dikarya</taxon>
        <taxon>Ascomycota</taxon>
        <taxon>Pezizomycotina</taxon>
        <taxon>Leotiomycetes</taxon>
        <taxon>Helotiales</taxon>
        <taxon>Sclerotiniaceae</taxon>
        <taxon>Monilinia</taxon>
    </lineage>
</organism>
<protein>
    <recommendedName>
        <fullName evidence="8">Major facilitator superfamily (MFS) profile domain-containing protein</fullName>
    </recommendedName>
</protein>
<accession>A0A5M9K1S4</accession>
<dbReference type="InterPro" id="IPR020846">
    <property type="entry name" value="MFS_dom"/>
</dbReference>
<feature type="transmembrane region" description="Helical" evidence="7">
    <location>
        <begin position="320"/>
        <end position="341"/>
    </location>
</feature>
<name>A0A5M9K1S4_MONFR</name>
<feature type="transmembrane region" description="Helical" evidence="7">
    <location>
        <begin position="135"/>
        <end position="153"/>
    </location>
</feature>
<dbReference type="Proteomes" id="UP000322873">
    <property type="component" value="Unassembled WGS sequence"/>
</dbReference>
<dbReference type="SUPFAM" id="SSF103473">
    <property type="entry name" value="MFS general substrate transporter"/>
    <property type="match status" value="2"/>
</dbReference>
<dbReference type="PANTHER" id="PTHR23502:SF51">
    <property type="entry name" value="QUINIDINE RESISTANCE PROTEIN 1-RELATED"/>
    <property type="match status" value="1"/>
</dbReference>
<evidence type="ECO:0000256" key="7">
    <source>
        <dbReference type="SAM" id="Phobius"/>
    </source>
</evidence>
<dbReference type="Pfam" id="PF07690">
    <property type="entry name" value="MFS_1"/>
    <property type="match status" value="1"/>
</dbReference>
<keyword evidence="5 7" id="KW-0472">Membrane</keyword>
<evidence type="ECO:0000256" key="2">
    <source>
        <dbReference type="ARBA" id="ARBA00022448"/>
    </source>
</evidence>
<keyword evidence="2" id="KW-0813">Transport</keyword>
<dbReference type="GO" id="GO:0022857">
    <property type="term" value="F:transmembrane transporter activity"/>
    <property type="evidence" value="ECO:0007669"/>
    <property type="project" value="InterPro"/>
</dbReference>
<reference evidence="9 10" key="1">
    <citation type="submission" date="2019-06" db="EMBL/GenBank/DDBJ databases">
        <title>Genome Sequence of the Brown Rot Fungal Pathogen Monilinia fructicola.</title>
        <authorList>
            <person name="De Miccolis Angelini R.M."/>
            <person name="Landi L."/>
            <person name="Abate D."/>
            <person name="Pollastro S."/>
            <person name="Romanazzi G."/>
            <person name="Faretra F."/>
        </authorList>
    </citation>
    <scope>NUCLEOTIDE SEQUENCE [LARGE SCALE GENOMIC DNA]</scope>
    <source>
        <strain evidence="9 10">Mfrc123</strain>
    </source>
</reference>
<dbReference type="InterPro" id="IPR036259">
    <property type="entry name" value="MFS_trans_sf"/>
</dbReference>
<evidence type="ECO:0000256" key="6">
    <source>
        <dbReference type="SAM" id="MobiDB-lite"/>
    </source>
</evidence>
<dbReference type="InterPro" id="IPR005829">
    <property type="entry name" value="Sugar_transporter_CS"/>
</dbReference>
<dbReference type="PROSITE" id="PS00216">
    <property type="entry name" value="SUGAR_TRANSPORT_1"/>
    <property type="match status" value="1"/>
</dbReference>
<dbReference type="GO" id="GO:0042908">
    <property type="term" value="P:xenobiotic transport"/>
    <property type="evidence" value="ECO:0007669"/>
    <property type="project" value="UniProtKB-ARBA"/>
</dbReference>
<evidence type="ECO:0000256" key="1">
    <source>
        <dbReference type="ARBA" id="ARBA00004141"/>
    </source>
</evidence>
<dbReference type="InterPro" id="IPR011701">
    <property type="entry name" value="MFS"/>
</dbReference>
<dbReference type="GO" id="GO:0140115">
    <property type="term" value="P:export across plasma membrane"/>
    <property type="evidence" value="ECO:0007669"/>
    <property type="project" value="UniProtKB-ARBA"/>
</dbReference>